<dbReference type="GO" id="GO:0019877">
    <property type="term" value="P:diaminopimelate biosynthetic process"/>
    <property type="evidence" value="ECO:0007669"/>
    <property type="project" value="UniProtKB-ARBA"/>
</dbReference>
<dbReference type="NCBIfam" id="TIGR01891">
    <property type="entry name" value="amidohydrolases"/>
    <property type="match status" value="1"/>
</dbReference>
<dbReference type="OrthoDB" id="9777385at2"/>
<evidence type="ECO:0000256" key="2">
    <source>
        <dbReference type="PIRSR" id="PIRSR005962-1"/>
    </source>
</evidence>
<evidence type="ECO:0000259" key="3">
    <source>
        <dbReference type="Pfam" id="PF07687"/>
    </source>
</evidence>
<feature type="binding site" evidence="2">
    <location>
        <position position="369"/>
    </location>
    <ligand>
        <name>Mn(2+)</name>
        <dbReference type="ChEBI" id="CHEBI:29035"/>
        <label>2</label>
    </ligand>
</feature>
<dbReference type="Pfam" id="PF07687">
    <property type="entry name" value="M20_dimer"/>
    <property type="match status" value="1"/>
</dbReference>
<dbReference type="Pfam" id="PF01546">
    <property type="entry name" value="Peptidase_M20"/>
    <property type="match status" value="1"/>
</dbReference>
<feature type="binding site" evidence="2">
    <location>
        <position position="103"/>
    </location>
    <ligand>
        <name>Mn(2+)</name>
        <dbReference type="ChEBI" id="CHEBI:29035"/>
        <label>2</label>
    </ligand>
</feature>
<dbReference type="Gene3D" id="3.40.630.10">
    <property type="entry name" value="Zn peptidases"/>
    <property type="match status" value="1"/>
</dbReference>
<keyword evidence="2" id="KW-0464">Manganese</keyword>
<feature type="binding site" evidence="2">
    <location>
        <position position="139"/>
    </location>
    <ligand>
        <name>Mn(2+)</name>
        <dbReference type="ChEBI" id="CHEBI:29035"/>
        <label>2</label>
    </ligand>
</feature>
<feature type="binding site" evidence="2">
    <location>
        <position position="167"/>
    </location>
    <ligand>
        <name>Mn(2+)</name>
        <dbReference type="ChEBI" id="CHEBI:29035"/>
        <label>2</label>
    </ligand>
</feature>
<protein>
    <submittedName>
        <fullName evidence="4">Amidohydrolase</fullName>
    </submittedName>
</protein>
<dbReference type="InterPro" id="IPR002933">
    <property type="entry name" value="Peptidase_M20"/>
</dbReference>
<dbReference type="SUPFAM" id="SSF55031">
    <property type="entry name" value="Bacterial exopeptidase dimerisation domain"/>
    <property type="match status" value="1"/>
</dbReference>
<gene>
    <name evidence="4" type="ORF">E1261_06025</name>
</gene>
<dbReference type="CDD" id="cd03886">
    <property type="entry name" value="M20_Acy1"/>
    <property type="match status" value="1"/>
</dbReference>
<accession>A0A4R4QD63</accession>
<dbReference type="Proteomes" id="UP000295075">
    <property type="component" value="Unassembled WGS sequence"/>
</dbReference>
<evidence type="ECO:0000256" key="1">
    <source>
        <dbReference type="ARBA" id="ARBA00022801"/>
    </source>
</evidence>
<dbReference type="PANTHER" id="PTHR11014:SF63">
    <property type="entry name" value="METALLOPEPTIDASE, PUTATIVE (AFU_ORTHOLOGUE AFUA_6G09600)-RELATED"/>
    <property type="match status" value="1"/>
</dbReference>
<dbReference type="Gene3D" id="3.30.70.360">
    <property type="match status" value="1"/>
</dbReference>
<organism evidence="4 5">
    <name type="scientific">Kribbella albertanoniae</name>
    <dbReference type="NCBI Taxonomy" id="1266829"/>
    <lineage>
        <taxon>Bacteria</taxon>
        <taxon>Bacillati</taxon>
        <taxon>Actinomycetota</taxon>
        <taxon>Actinomycetes</taxon>
        <taxon>Propionibacteriales</taxon>
        <taxon>Kribbellaceae</taxon>
        <taxon>Kribbella</taxon>
    </lineage>
</organism>
<dbReference type="PIRSF" id="PIRSF005962">
    <property type="entry name" value="Pept_M20D_amidohydro"/>
    <property type="match status" value="1"/>
</dbReference>
<dbReference type="InterPro" id="IPR017439">
    <property type="entry name" value="Amidohydrolase"/>
</dbReference>
<evidence type="ECO:0000313" key="4">
    <source>
        <dbReference type="EMBL" id="TDC33388.1"/>
    </source>
</evidence>
<dbReference type="FunFam" id="3.30.70.360:FF:000001">
    <property type="entry name" value="N-acetyldiaminopimelate deacetylase"/>
    <property type="match status" value="1"/>
</dbReference>
<comment type="cofactor">
    <cofactor evidence="2">
        <name>Mn(2+)</name>
        <dbReference type="ChEBI" id="CHEBI:29035"/>
    </cofactor>
    <text evidence="2">The Mn(2+) ion enhances activity.</text>
</comment>
<dbReference type="PANTHER" id="PTHR11014">
    <property type="entry name" value="PEPTIDASE M20 FAMILY MEMBER"/>
    <property type="match status" value="1"/>
</dbReference>
<dbReference type="AlphaFoldDB" id="A0A4R4QD63"/>
<name>A0A4R4QD63_9ACTN</name>
<comment type="caution">
    <text evidence="4">The sequence shown here is derived from an EMBL/GenBank/DDBJ whole genome shotgun (WGS) entry which is preliminary data.</text>
</comment>
<keyword evidence="2" id="KW-0479">Metal-binding</keyword>
<feature type="binding site" evidence="2">
    <location>
        <position position="105"/>
    </location>
    <ligand>
        <name>Mn(2+)</name>
        <dbReference type="ChEBI" id="CHEBI:29035"/>
        <label>2</label>
    </ligand>
</feature>
<dbReference type="GO" id="GO:0046872">
    <property type="term" value="F:metal ion binding"/>
    <property type="evidence" value="ECO:0007669"/>
    <property type="project" value="UniProtKB-KW"/>
</dbReference>
<dbReference type="EMBL" id="SMKA01000014">
    <property type="protein sequence ID" value="TDC33388.1"/>
    <property type="molecule type" value="Genomic_DNA"/>
</dbReference>
<dbReference type="InterPro" id="IPR011650">
    <property type="entry name" value="Peptidase_M20_dimer"/>
</dbReference>
<reference evidence="4 5" key="1">
    <citation type="submission" date="2019-03" db="EMBL/GenBank/DDBJ databases">
        <title>Draft genome sequences of novel Actinobacteria.</title>
        <authorList>
            <person name="Sahin N."/>
            <person name="Ay H."/>
            <person name="Saygin H."/>
        </authorList>
    </citation>
    <scope>NUCLEOTIDE SEQUENCE [LARGE SCALE GENOMIC DNA]</scope>
    <source>
        <strain evidence="4 5">JCM 30547</strain>
    </source>
</reference>
<evidence type="ECO:0000313" key="5">
    <source>
        <dbReference type="Proteomes" id="UP000295075"/>
    </source>
</evidence>
<dbReference type="SUPFAM" id="SSF53187">
    <property type="entry name" value="Zn-dependent exopeptidases"/>
    <property type="match status" value="1"/>
</dbReference>
<dbReference type="GO" id="GO:0050118">
    <property type="term" value="F:N-acetyldiaminopimelate deacetylase activity"/>
    <property type="evidence" value="ECO:0007669"/>
    <property type="project" value="UniProtKB-ARBA"/>
</dbReference>
<dbReference type="RefSeq" id="WP_132403133.1">
    <property type="nucleotide sequence ID" value="NZ_SMKA01000014.1"/>
</dbReference>
<keyword evidence="5" id="KW-1185">Reference proteome</keyword>
<dbReference type="InterPro" id="IPR036264">
    <property type="entry name" value="Bact_exopeptidase_dim_dom"/>
</dbReference>
<feature type="domain" description="Peptidase M20 dimerisation" evidence="3">
    <location>
        <begin position="191"/>
        <end position="286"/>
    </location>
</feature>
<sequence length="399" mass="42528">MSATIDLARKFGEDIITLRRALHQVPEFDLDLPKSQQLILDALVGLPLEITLGKELSSVTAVLRGGGGPGPVVLLRGDMDALPVTERVDVPYASQHPGMMHACGHDLHVAGLVGAAKVLSAMQAELPGDVVFMFQPGEETTGGAPIMIREGVLDAAGRRADAAYGLHVGSAVQPLGMWSSRPGSFMAAADQLHVRVIGAGTHGSTPFRGKDPIPVACEMVTALQTMITRQFDVFDPVVLTVGRIAGGTKENIIPDDAFFDATVRTFSEETRAKVQQTSVQLVEAMAAAHGLVAEVEYLIGYPVTVNNPDEFVFARDTIIDLFGADRFRERANPRCGAEDMSYVLNEVPGVYLNLSACRAADPEKAADNHSPLADFDDSVLPDAAALLAELAVRRLARGI</sequence>
<proteinExistence type="predicted"/>
<keyword evidence="1 4" id="KW-0378">Hydrolase</keyword>